<organism evidence="2 3">
    <name type="scientific">Hexamita inflata</name>
    <dbReference type="NCBI Taxonomy" id="28002"/>
    <lineage>
        <taxon>Eukaryota</taxon>
        <taxon>Metamonada</taxon>
        <taxon>Diplomonadida</taxon>
        <taxon>Hexamitidae</taxon>
        <taxon>Hexamitinae</taxon>
        <taxon>Hexamita</taxon>
    </lineage>
</organism>
<dbReference type="Proteomes" id="UP001642409">
    <property type="component" value="Unassembled WGS sequence"/>
</dbReference>
<feature type="transmembrane region" description="Helical" evidence="1">
    <location>
        <begin position="46"/>
        <end position="70"/>
    </location>
</feature>
<reference evidence="2 3" key="1">
    <citation type="submission" date="2024-07" db="EMBL/GenBank/DDBJ databases">
        <authorList>
            <person name="Akdeniz Z."/>
        </authorList>
    </citation>
    <scope>NUCLEOTIDE SEQUENCE [LARGE SCALE GENOMIC DNA]</scope>
</reference>
<keyword evidence="1" id="KW-0472">Membrane</keyword>
<name>A0ABP1I7L0_9EUKA</name>
<comment type="caution">
    <text evidence="2">The sequence shown here is derived from an EMBL/GenBank/DDBJ whole genome shotgun (WGS) entry which is preliminary data.</text>
</comment>
<sequence length="154" mass="16721">MFSRTLASLLQLGVRAVVKQSRDYRQRVVVQVYKLVRLVRSAILEMMAWLFMVAFTAACGACSANAVFFIQATTSFAPVPDVEDALVDAGARQVDGRRVEVEDALSGRVRELGEELDLQVRGGLGVDEGSACPANGIVYTQRWGSAARTPPGWS</sequence>
<accession>A0ABP1I7L0</accession>
<keyword evidence="1" id="KW-0812">Transmembrane</keyword>
<keyword evidence="3" id="KW-1185">Reference proteome</keyword>
<proteinExistence type="predicted"/>
<gene>
    <name evidence="2" type="ORF">HINF_LOCUS22378</name>
</gene>
<evidence type="ECO:0000313" key="2">
    <source>
        <dbReference type="EMBL" id="CAL6011000.1"/>
    </source>
</evidence>
<evidence type="ECO:0000256" key="1">
    <source>
        <dbReference type="SAM" id="Phobius"/>
    </source>
</evidence>
<keyword evidence="1" id="KW-1133">Transmembrane helix</keyword>
<protein>
    <submittedName>
        <fullName evidence="2">Hypothetical_protein</fullName>
    </submittedName>
</protein>
<evidence type="ECO:0000313" key="3">
    <source>
        <dbReference type="Proteomes" id="UP001642409"/>
    </source>
</evidence>
<dbReference type="EMBL" id="CAXDID020000062">
    <property type="protein sequence ID" value="CAL6011000.1"/>
    <property type="molecule type" value="Genomic_DNA"/>
</dbReference>